<feature type="region of interest" description="Disordered" evidence="7">
    <location>
        <begin position="1"/>
        <end position="63"/>
    </location>
</feature>
<evidence type="ECO:0000256" key="2">
    <source>
        <dbReference type="ARBA" id="ARBA00004240"/>
    </source>
</evidence>
<comment type="caution">
    <text evidence="8">The sequence shown here is derived from an EMBL/GenBank/DDBJ whole genome shotgun (WGS) entry which is preliminary data.</text>
</comment>
<evidence type="ECO:0000256" key="7">
    <source>
        <dbReference type="SAM" id="MobiDB-lite"/>
    </source>
</evidence>
<feature type="compositionally biased region" description="Low complexity" evidence="7">
    <location>
        <begin position="36"/>
        <end position="47"/>
    </location>
</feature>
<gene>
    <name evidence="8" type="ORF">QBC46DRAFT_454314</name>
</gene>
<evidence type="ECO:0000256" key="6">
    <source>
        <dbReference type="ARBA" id="ARBA00023136"/>
    </source>
</evidence>
<protein>
    <submittedName>
        <fullName evidence="8">Uncharacterized protein</fullName>
    </submittedName>
</protein>
<dbReference type="AlphaFoldDB" id="A0AAN6MVI3"/>
<comment type="subcellular location">
    <subcellularLocation>
        <location evidence="2">Endoplasmic reticulum</location>
    </subcellularLocation>
    <subcellularLocation>
        <location evidence="3">Membrane</location>
    </subcellularLocation>
    <subcellularLocation>
        <location evidence="1">Mitochondrion</location>
    </subcellularLocation>
</comment>
<keyword evidence="6" id="KW-0472">Membrane</keyword>
<evidence type="ECO:0000313" key="9">
    <source>
        <dbReference type="Proteomes" id="UP001303473"/>
    </source>
</evidence>
<name>A0AAN6MVI3_9PEZI</name>
<dbReference type="Proteomes" id="UP001303473">
    <property type="component" value="Unassembled WGS sequence"/>
</dbReference>
<keyword evidence="5" id="KW-0496">Mitochondrion</keyword>
<evidence type="ECO:0000256" key="4">
    <source>
        <dbReference type="ARBA" id="ARBA00022824"/>
    </source>
</evidence>
<keyword evidence="4" id="KW-0256">Endoplasmic reticulum</keyword>
<dbReference type="GO" id="GO:0005783">
    <property type="term" value="C:endoplasmic reticulum"/>
    <property type="evidence" value="ECO:0007669"/>
    <property type="project" value="UniProtKB-SubCell"/>
</dbReference>
<dbReference type="GO" id="GO:0016020">
    <property type="term" value="C:membrane"/>
    <property type="evidence" value="ECO:0007669"/>
    <property type="project" value="UniProtKB-SubCell"/>
</dbReference>
<keyword evidence="9" id="KW-1185">Reference proteome</keyword>
<organism evidence="8 9">
    <name type="scientific">Diplogelasinospora grovesii</name>
    <dbReference type="NCBI Taxonomy" id="303347"/>
    <lineage>
        <taxon>Eukaryota</taxon>
        <taxon>Fungi</taxon>
        <taxon>Dikarya</taxon>
        <taxon>Ascomycota</taxon>
        <taxon>Pezizomycotina</taxon>
        <taxon>Sordariomycetes</taxon>
        <taxon>Sordariomycetidae</taxon>
        <taxon>Sordariales</taxon>
        <taxon>Diplogelasinosporaceae</taxon>
        <taxon>Diplogelasinospora</taxon>
    </lineage>
</organism>
<dbReference type="PANTHER" id="PTHR48182">
    <property type="entry name" value="PROTEIN SERAC1"/>
    <property type="match status" value="1"/>
</dbReference>
<evidence type="ECO:0000256" key="1">
    <source>
        <dbReference type="ARBA" id="ARBA00004173"/>
    </source>
</evidence>
<sequence length="525" mass="58414">MGVTARDGEHNLPPHDLPSPLPTKSPHSVVLSSGQSDSPGLDSWSSSAHTDDDGGASDGKQSQWRASSFLRRRFGSSMWVRKRQLAAAADGSDDDGRGSLGLRLLFDSPEPLIDLIFVQGLRGGSVKSWRGGWDPMLFWPQHWLPMQTEFRNARIHSFGYDSDWSSTGRSVLNVHEFGRALFEEMRSSPHLRRNPTAYNLAHQDAGHQELSNRIRCIFFLVTPHRASDYAALLNGIPRLINEEFGKYAESLLVYSFYETLPTRLGISSATTFVDKNSAVLGQEGTARVNEIHFFVPSEFVVAGGDVLPIQTVDDEFLFCLYDKLAVLTHGLEFQELVTLGLSNSDQQSKGDQWQRVETRRFAFQGSYDTCILIISVIHEKFMRKERNCLCVITASQPQRRAIPVYIQTIGDLGAEFTFQEPGSLPEFLPLRRLFESVQQESSYGGDDKRLLLRLRLLVVALGPWDPHPLYGQLLLAEVVVPVHPRVGSLADGALDVRGLAVGLEAHKLGSVVQPRHQVRGGKTAT</sequence>
<evidence type="ECO:0000313" key="8">
    <source>
        <dbReference type="EMBL" id="KAK3934261.1"/>
    </source>
</evidence>
<dbReference type="InterPro" id="IPR052374">
    <property type="entry name" value="SERAC1"/>
</dbReference>
<evidence type="ECO:0000256" key="3">
    <source>
        <dbReference type="ARBA" id="ARBA00004370"/>
    </source>
</evidence>
<accession>A0AAN6MVI3</accession>
<dbReference type="PANTHER" id="PTHR48182:SF2">
    <property type="entry name" value="PROTEIN SERAC1"/>
    <property type="match status" value="1"/>
</dbReference>
<reference evidence="9" key="1">
    <citation type="journal article" date="2023" name="Mol. Phylogenet. Evol.">
        <title>Genome-scale phylogeny and comparative genomics of the fungal order Sordariales.</title>
        <authorList>
            <person name="Hensen N."/>
            <person name="Bonometti L."/>
            <person name="Westerberg I."/>
            <person name="Brannstrom I.O."/>
            <person name="Guillou S."/>
            <person name="Cros-Aarteil S."/>
            <person name="Calhoun S."/>
            <person name="Haridas S."/>
            <person name="Kuo A."/>
            <person name="Mondo S."/>
            <person name="Pangilinan J."/>
            <person name="Riley R."/>
            <person name="LaButti K."/>
            <person name="Andreopoulos B."/>
            <person name="Lipzen A."/>
            <person name="Chen C."/>
            <person name="Yan M."/>
            <person name="Daum C."/>
            <person name="Ng V."/>
            <person name="Clum A."/>
            <person name="Steindorff A."/>
            <person name="Ohm R.A."/>
            <person name="Martin F."/>
            <person name="Silar P."/>
            <person name="Natvig D.O."/>
            <person name="Lalanne C."/>
            <person name="Gautier V."/>
            <person name="Ament-Velasquez S.L."/>
            <person name="Kruys A."/>
            <person name="Hutchinson M.I."/>
            <person name="Powell A.J."/>
            <person name="Barry K."/>
            <person name="Miller A.N."/>
            <person name="Grigoriev I.V."/>
            <person name="Debuchy R."/>
            <person name="Gladieux P."/>
            <person name="Hiltunen Thoren M."/>
            <person name="Johannesson H."/>
        </authorList>
    </citation>
    <scope>NUCLEOTIDE SEQUENCE [LARGE SCALE GENOMIC DNA]</scope>
    <source>
        <strain evidence="9">CBS 340.73</strain>
    </source>
</reference>
<feature type="compositionally biased region" description="Basic and acidic residues" evidence="7">
    <location>
        <begin position="1"/>
        <end position="13"/>
    </location>
</feature>
<dbReference type="EMBL" id="MU854010">
    <property type="protein sequence ID" value="KAK3934261.1"/>
    <property type="molecule type" value="Genomic_DNA"/>
</dbReference>
<proteinExistence type="predicted"/>
<evidence type="ECO:0000256" key="5">
    <source>
        <dbReference type="ARBA" id="ARBA00023128"/>
    </source>
</evidence>
<dbReference type="GO" id="GO:0005739">
    <property type="term" value="C:mitochondrion"/>
    <property type="evidence" value="ECO:0007669"/>
    <property type="project" value="UniProtKB-SubCell"/>
</dbReference>